<dbReference type="EMBL" id="AWQX01000395">
    <property type="protein sequence ID" value="EST18231.1"/>
    <property type="molecule type" value="Genomic_DNA"/>
</dbReference>
<evidence type="ECO:0000313" key="4">
    <source>
        <dbReference type="EMBL" id="EST18231.1"/>
    </source>
</evidence>
<accession>V6JGH6</accession>
<dbReference type="AlphaFoldDB" id="V6JGH6"/>
<dbReference type="Pfam" id="PF05431">
    <property type="entry name" value="Toxin_10"/>
    <property type="match status" value="1"/>
</dbReference>
<dbReference type="Proteomes" id="UP000017984">
    <property type="component" value="Chromosome"/>
</dbReference>
<comment type="caution">
    <text evidence="4">The sequence shown here is derived from an EMBL/GenBank/DDBJ whole genome shotgun (WGS) entry which is preliminary data.</text>
</comment>
<dbReference type="PATRIC" id="fig|1352936.5.peg.9462"/>
<protein>
    <submittedName>
        <fullName evidence="4">Uncharacterized protein</fullName>
    </submittedName>
</protein>
<reference evidence="4 5" key="1">
    <citation type="journal article" date="2014" name="Genome Announc.">
        <title>Draft Genome Sequence of Streptomyces roseochromogenes subsp. oscitans DS 12.976, Producer of the Aminocoumarin Antibiotic Clorobiocin.</title>
        <authorList>
            <person name="Ruckert C."/>
            <person name="Kalinowski J."/>
            <person name="Heide L."/>
            <person name="Apel A.K."/>
        </authorList>
    </citation>
    <scope>NUCLEOTIDE SEQUENCE [LARGE SCALE GENOMIC DNA]</scope>
    <source>
        <strain evidence="4 5">DS 12.976</strain>
    </source>
</reference>
<dbReference type="RefSeq" id="WP_023553975.1">
    <property type="nucleotide sequence ID" value="NZ_CM002285.1"/>
</dbReference>
<keyword evidence="5" id="KW-1185">Reference proteome</keyword>
<evidence type="ECO:0000259" key="3">
    <source>
        <dbReference type="Pfam" id="PF14200"/>
    </source>
</evidence>
<dbReference type="CDD" id="cd00161">
    <property type="entry name" value="beta-trefoil_Ricin-like"/>
    <property type="match status" value="1"/>
</dbReference>
<name>V6JGH6_STRRC</name>
<dbReference type="GO" id="GO:0090729">
    <property type="term" value="F:toxin activity"/>
    <property type="evidence" value="ECO:0007669"/>
    <property type="project" value="InterPro"/>
</dbReference>
<evidence type="ECO:0000259" key="2">
    <source>
        <dbReference type="Pfam" id="PF05431"/>
    </source>
</evidence>
<dbReference type="PROSITE" id="PS50231">
    <property type="entry name" value="RICIN_B_LECTIN"/>
    <property type="match status" value="1"/>
</dbReference>
<feature type="domain" description="Insecticidal crystal toxin" evidence="2">
    <location>
        <begin position="193"/>
        <end position="359"/>
    </location>
</feature>
<dbReference type="Pfam" id="PF14200">
    <property type="entry name" value="RicinB_lectin_2"/>
    <property type="match status" value="1"/>
</dbReference>
<dbReference type="STRING" id="1352936.M878_45495"/>
<proteinExistence type="predicted"/>
<dbReference type="Gene3D" id="2.80.10.50">
    <property type="match status" value="1"/>
</dbReference>
<dbReference type="InterPro" id="IPR000772">
    <property type="entry name" value="Ricin_B_lectin"/>
</dbReference>
<feature type="region of interest" description="Disordered" evidence="1">
    <location>
        <begin position="122"/>
        <end position="141"/>
    </location>
</feature>
<dbReference type="InterPro" id="IPR035992">
    <property type="entry name" value="Ricin_B-like_lectins"/>
</dbReference>
<dbReference type="HOGENOM" id="CLU_063653_0_0_11"/>
<feature type="domain" description="Ricin B lectin" evidence="3">
    <location>
        <begin position="47"/>
        <end position="136"/>
    </location>
</feature>
<evidence type="ECO:0000256" key="1">
    <source>
        <dbReference type="SAM" id="MobiDB-lite"/>
    </source>
</evidence>
<feature type="compositionally biased region" description="Polar residues" evidence="1">
    <location>
        <begin position="122"/>
        <end position="137"/>
    </location>
</feature>
<organism evidence="4 5">
    <name type="scientific">Streptomyces roseochromogenus subsp. oscitans DS 12.976</name>
    <dbReference type="NCBI Taxonomy" id="1352936"/>
    <lineage>
        <taxon>Bacteria</taxon>
        <taxon>Bacillati</taxon>
        <taxon>Actinomycetota</taxon>
        <taxon>Actinomycetes</taxon>
        <taxon>Kitasatosporales</taxon>
        <taxon>Streptomycetaceae</taxon>
        <taxon>Streptomyces</taxon>
    </lineage>
</organism>
<sequence length="359" mass="40449">MAFTPGRTYRIRNKVSNGLVVTPKNWASGETQLQIYPLQSDGNRIRQVWHVMPLDNDDVMIVNKKTGLCVNVHQNSTAPSMGVQQYDIQSPAVASSQKWMLRPATSGYYTVVNKKSGLELTPQSWGTSPSTNLQQYTPGEPGKREHQYWALEVEDEYPQITGLRPIDRDPNDIGDVIRLAGFTEPPRDTTPEVLIGQLAVPFFTIGDSSPQWQVDNSPYYILKRYGYWQKVFFYEHPGTSKVTKTKKVTVGLTTSTGKTVEETTGISVTAEASFAYKGFSASLSTTYSRELKVTTYTGEVHEHSTEETIEREYQADGVRVAECLWYRGDRYTVERMDGTKVLEWNTLNPAVEVLDGYRG</sequence>
<dbReference type="OrthoDB" id="4017452at2"/>
<evidence type="ECO:0000313" key="5">
    <source>
        <dbReference type="Proteomes" id="UP000017984"/>
    </source>
</evidence>
<gene>
    <name evidence="4" type="ORF">M878_45495</name>
</gene>
<dbReference type="InterPro" id="IPR008872">
    <property type="entry name" value="Toxin_P42"/>
</dbReference>
<dbReference type="SUPFAM" id="SSF50370">
    <property type="entry name" value="Ricin B-like lectins"/>
    <property type="match status" value="1"/>
</dbReference>